<feature type="domain" description="DUF5618" evidence="1">
    <location>
        <begin position="2"/>
        <end position="99"/>
    </location>
</feature>
<name>A0A5J4PZR1_9ZZZZ</name>
<evidence type="ECO:0000313" key="2">
    <source>
        <dbReference type="EMBL" id="KAA6314199.1"/>
    </source>
</evidence>
<protein>
    <recommendedName>
        <fullName evidence="1">DUF5618 domain-containing protein</fullName>
    </recommendedName>
</protein>
<dbReference type="InterPro" id="IPR040988">
    <property type="entry name" value="DUF5618"/>
</dbReference>
<dbReference type="EMBL" id="SNRY01005749">
    <property type="protein sequence ID" value="KAA6314199.1"/>
    <property type="molecule type" value="Genomic_DNA"/>
</dbReference>
<sequence length="105" mass="12198">MEDEYYISKKYVRRACETAYNGVLIALDTYLLLKGVGKAKGSKSIEYYQDQIEKIDMRLFREVDSAYGILYMLGYYDGTLSTEIIQEGFRVAYEIIIRIKPTIPN</sequence>
<dbReference type="Gene3D" id="1.20.120.330">
    <property type="entry name" value="Nucleotidyltransferases domain 2"/>
    <property type="match status" value="1"/>
</dbReference>
<comment type="caution">
    <text evidence="2">The sequence shown here is derived from an EMBL/GenBank/DDBJ whole genome shotgun (WGS) entry which is preliminary data.</text>
</comment>
<reference evidence="2" key="1">
    <citation type="submission" date="2019-03" db="EMBL/GenBank/DDBJ databases">
        <title>Single cell metagenomics reveals metabolic interactions within the superorganism composed of flagellate Streblomastix strix and complex community of Bacteroidetes bacteria on its surface.</title>
        <authorList>
            <person name="Treitli S.C."/>
            <person name="Kolisko M."/>
            <person name="Husnik F."/>
            <person name="Keeling P."/>
            <person name="Hampl V."/>
        </authorList>
    </citation>
    <scope>NUCLEOTIDE SEQUENCE</scope>
    <source>
        <strain evidence="2">STM</strain>
    </source>
</reference>
<evidence type="ECO:0000259" key="1">
    <source>
        <dbReference type="Pfam" id="PF18498"/>
    </source>
</evidence>
<dbReference type="AlphaFoldDB" id="A0A5J4PZR1"/>
<accession>A0A5J4PZR1</accession>
<dbReference type="Pfam" id="PF18498">
    <property type="entry name" value="DUF5618"/>
    <property type="match status" value="1"/>
</dbReference>
<gene>
    <name evidence="2" type="ORF">EZS27_035147</name>
</gene>
<proteinExistence type="predicted"/>
<organism evidence="2">
    <name type="scientific">termite gut metagenome</name>
    <dbReference type="NCBI Taxonomy" id="433724"/>
    <lineage>
        <taxon>unclassified sequences</taxon>
        <taxon>metagenomes</taxon>
        <taxon>organismal metagenomes</taxon>
    </lineage>
</organism>